<comment type="caution">
    <text evidence="2">The sequence shown here is derived from an EMBL/GenBank/DDBJ whole genome shotgun (WGS) entry which is preliminary data.</text>
</comment>
<dbReference type="EMBL" id="QFQJ01000001">
    <property type="protein sequence ID" value="PZQ93867.1"/>
    <property type="molecule type" value="Genomic_DNA"/>
</dbReference>
<organism evidence="2 3">
    <name type="scientific">Acinetobacter johnsonii</name>
    <dbReference type="NCBI Taxonomy" id="40214"/>
    <lineage>
        <taxon>Bacteria</taxon>
        <taxon>Pseudomonadati</taxon>
        <taxon>Pseudomonadota</taxon>
        <taxon>Gammaproteobacteria</taxon>
        <taxon>Moraxellales</taxon>
        <taxon>Moraxellaceae</taxon>
        <taxon>Acinetobacter</taxon>
    </lineage>
</organism>
<proteinExistence type="predicted"/>
<gene>
    <name evidence="2" type="ORF">DI542_00140</name>
    <name evidence="1" type="ORF">N7566_05265</name>
</gene>
<name>A0A239RPU0_ACIJO</name>
<accession>A0A239RPU0</accession>
<evidence type="ECO:0000313" key="1">
    <source>
        <dbReference type="EMBL" id="MDG9786405.1"/>
    </source>
</evidence>
<evidence type="ECO:0000313" key="3">
    <source>
        <dbReference type="Proteomes" id="UP000249282"/>
    </source>
</evidence>
<evidence type="ECO:0000313" key="2">
    <source>
        <dbReference type="EMBL" id="PZQ93867.1"/>
    </source>
</evidence>
<reference evidence="1" key="2">
    <citation type="submission" date="2022-09" db="EMBL/GenBank/DDBJ databases">
        <title>Intensive care unit water sources are persistently colonized with multi-drug resistant bacteria and are the site of extensive horizontal gene transfer of antibiotic resistance genes.</title>
        <authorList>
            <person name="Diorio-Toth L."/>
        </authorList>
    </citation>
    <scope>NUCLEOTIDE SEQUENCE</scope>
    <source>
        <strain evidence="1">GD04065</strain>
    </source>
</reference>
<sequence>MYLKDHIVRVENIKMLQAMHAAKIDHKVIALFMSCEGIPLQAHDVSSILNHYDTLGSKKLPSKKVQAMIEAKKLGMEDDSLPCPV</sequence>
<dbReference type="EMBL" id="JAOECG010000004">
    <property type="protein sequence ID" value="MDG9786405.1"/>
    <property type="molecule type" value="Genomic_DNA"/>
</dbReference>
<reference evidence="2 3" key="1">
    <citation type="submission" date="2017-11" db="EMBL/GenBank/DDBJ databases">
        <title>Infants hospitalized years apart are colonized by the same room-sourced microbial strains.</title>
        <authorList>
            <person name="Brooks B."/>
            <person name="Olm M.R."/>
            <person name="Firek B.A."/>
            <person name="Baker R."/>
            <person name="Thomas B.C."/>
            <person name="Morowitz M.J."/>
            <person name="Banfield J.F."/>
        </authorList>
    </citation>
    <scope>NUCLEOTIDE SEQUENCE [LARGE SCALE GENOMIC DNA]</scope>
    <source>
        <strain evidence="2">S2_003_000_R3_20</strain>
    </source>
</reference>
<dbReference type="RefSeq" id="WP_005401172.1">
    <property type="nucleotide sequence ID" value="NZ_CANMLB010000006.1"/>
</dbReference>
<dbReference type="AlphaFoldDB" id="A0A239RPU0"/>
<dbReference type="Proteomes" id="UP000249282">
    <property type="component" value="Unassembled WGS sequence"/>
</dbReference>
<protein>
    <submittedName>
        <fullName evidence="2">Uncharacterized protein</fullName>
    </submittedName>
</protein>
<dbReference type="Proteomes" id="UP001157887">
    <property type="component" value="Unassembled WGS sequence"/>
</dbReference>